<gene>
    <name evidence="3" type="ORF">MGAL_10B053859</name>
</gene>
<evidence type="ECO:0000256" key="1">
    <source>
        <dbReference type="SAM" id="MobiDB-lite"/>
    </source>
</evidence>
<feature type="region of interest" description="Disordered" evidence="1">
    <location>
        <begin position="45"/>
        <end position="112"/>
    </location>
</feature>
<dbReference type="EMBL" id="UYJE01004092">
    <property type="protein sequence ID" value="VDI24935.1"/>
    <property type="molecule type" value="Genomic_DNA"/>
</dbReference>
<keyword evidence="2" id="KW-0812">Transmembrane</keyword>
<feature type="transmembrane region" description="Helical" evidence="2">
    <location>
        <begin position="272"/>
        <end position="292"/>
    </location>
</feature>
<dbReference type="OrthoDB" id="5595427at2759"/>
<proteinExistence type="predicted"/>
<reference evidence="3" key="1">
    <citation type="submission" date="2018-11" db="EMBL/GenBank/DDBJ databases">
        <authorList>
            <person name="Alioto T."/>
            <person name="Alioto T."/>
        </authorList>
    </citation>
    <scope>NUCLEOTIDE SEQUENCE</scope>
</reference>
<protein>
    <submittedName>
        <fullName evidence="3">Uncharacterized protein</fullName>
    </submittedName>
</protein>
<organism evidence="3 4">
    <name type="scientific">Mytilus galloprovincialis</name>
    <name type="common">Mediterranean mussel</name>
    <dbReference type="NCBI Taxonomy" id="29158"/>
    <lineage>
        <taxon>Eukaryota</taxon>
        <taxon>Metazoa</taxon>
        <taxon>Spiralia</taxon>
        <taxon>Lophotrochozoa</taxon>
        <taxon>Mollusca</taxon>
        <taxon>Bivalvia</taxon>
        <taxon>Autobranchia</taxon>
        <taxon>Pteriomorphia</taxon>
        <taxon>Mytilida</taxon>
        <taxon>Mytiloidea</taxon>
        <taxon>Mytilidae</taxon>
        <taxon>Mytilinae</taxon>
        <taxon>Mytilus</taxon>
    </lineage>
</organism>
<dbReference type="AlphaFoldDB" id="A0A8B6DXC6"/>
<dbReference type="Proteomes" id="UP000596742">
    <property type="component" value="Unassembled WGS sequence"/>
</dbReference>
<evidence type="ECO:0000313" key="4">
    <source>
        <dbReference type="Proteomes" id="UP000596742"/>
    </source>
</evidence>
<evidence type="ECO:0000256" key="2">
    <source>
        <dbReference type="SAM" id="Phobius"/>
    </source>
</evidence>
<comment type="caution">
    <text evidence="3">The sequence shown here is derived from an EMBL/GenBank/DDBJ whole genome shotgun (WGS) entry which is preliminary data.</text>
</comment>
<keyword evidence="2" id="KW-0472">Membrane</keyword>
<feature type="non-terminal residue" evidence="3">
    <location>
        <position position="1"/>
    </location>
</feature>
<keyword evidence="2" id="KW-1133">Transmembrane helix</keyword>
<accession>A0A8B6DXC6</accession>
<evidence type="ECO:0000313" key="3">
    <source>
        <dbReference type="EMBL" id="VDI24935.1"/>
    </source>
</evidence>
<sequence length="298" mass="32073">ERNQPSHRHPDADCICAYIHNDQFYNGECTASEKVICEINAIDSSKTSASAQMSTPMESTSTQMSTPMESTSTQMSTPMESTSTQMSTPMESTSTQMSTPMESTSTQMSTPMESTSSKIQLTTYASAFMTNPITLANKYSQPEATSDKILTTVHISATKTTPTTGSKASTTFDVNTASGITSTGPNRSADNTTVNQPVVQYDNATIMPSTFLGHTISASDVPCIIQCTSQPSGNINSNNVVDPNIPYKVDLKSLSSYRRRYKSADDPRMSSFYIGCVGIAVLVLSILFIILLDCLPSA</sequence>
<name>A0A8B6DXC6_MYTGA</name>
<keyword evidence="4" id="KW-1185">Reference proteome</keyword>